<name>A0A517RM09_9PLAN</name>
<reference evidence="1 2" key="1">
    <citation type="submission" date="2019-02" db="EMBL/GenBank/DDBJ databases">
        <title>Deep-cultivation of Planctomycetes and their phenomic and genomic characterization uncovers novel biology.</title>
        <authorList>
            <person name="Wiegand S."/>
            <person name="Jogler M."/>
            <person name="Boedeker C."/>
            <person name="Pinto D."/>
            <person name="Vollmers J."/>
            <person name="Rivas-Marin E."/>
            <person name="Kohn T."/>
            <person name="Peeters S.H."/>
            <person name="Heuer A."/>
            <person name="Rast P."/>
            <person name="Oberbeckmann S."/>
            <person name="Bunk B."/>
            <person name="Jeske O."/>
            <person name="Meyerdierks A."/>
            <person name="Storesund J.E."/>
            <person name="Kallscheuer N."/>
            <person name="Luecker S."/>
            <person name="Lage O.M."/>
            <person name="Pohl T."/>
            <person name="Merkel B.J."/>
            <person name="Hornburger P."/>
            <person name="Mueller R.-W."/>
            <person name="Bruemmer F."/>
            <person name="Labrenz M."/>
            <person name="Spormann A.M."/>
            <person name="Op den Camp H."/>
            <person name="Overmann J."/>
            <person name="Amann R."/>
            <person name="Jetten M.S.M."/>
            <person name="Mascher T."/>
            <person name="Medema M.H."/>
            <person name="Devos D.P."/>
            <person name="Kaster A.-K."/>
            <person name="Ovreas L."/>
            <person name="Rohde M."/>
            <person name="Galperin M.Y."/>
            <person name="Jogler C."/>
        </authorList>
    </citation>
    <scope>NUCLEOTIDE SEQUENCE [LARGE SCALE GENOMIC DNA]</scope>
    <source>
        <strain evidence="1 2">Pan241w</strain>
    </source>
</reference>
<keyword evidence="2" id="KW-1185">Reference proteome</keyword>
<proteinExistence type="predicted"/>
<organism evidence="1 2">
    <name type="scientific">Gimesia alba</name>
    <dbReference type="NCBI Taxonomy" id="2527973"/>
    <lineage>
        <taxon>Bacteria</taxon>
        <taxon>Pseudomonadati</taxon>
        <taxon>Planctomycetota</taxon>
        <taxon>Planctomycetia</taxon>
        <taxon>Planctomycetales</taxon>
        <taxon>Planctomycetaceae</taxon>
        <taxon>Gimesia</taxon>
    </lineage>
</organism>
<dbReference type="KEGG" id="gaz:Pan241w_50230"/>
<dbReference type="EMBL" id="CP036269">
    <property type="protein sequence ID" value="QDT44907.1"/>
    <property type="molecule type" value="Genomic_DNA"/>
</dbReference>
<dbReference type="Proteomes" id="UP000317171">
    <property type="component" value="Chromosome"/>
</dbReference>
<dbReference type="AlphaFoldDB" id="A0A517RM09"/>
<evidence type="ECO:0000313" key="2">
    <source>
        <dbReference type="Proteomes" id="UP000317171"/>
    </source>
</evidence>
<gene>
    <name evidence="1" type="ORF">Pan241w_50230</name>
</gene>
<protein>
    <submittedName>
        <fullName evidence="1">Uncharacterized protein</fullName>
    </submittedName>
</protein>
<sequence length="90" mass="10134">MRKQSLGLRNPEEIPLAGTTLRALMSEKITVAQARSELQNSGDPGDLLRNEDEVWRFRTPAWTWSTMSGVEGIVVLRDGLAAHWLVTRMN</sequence>
<dbReference type="RefSeq" id="WP_145220724.1">
    <property type="nucleotide sequence ID" value="NZ_CP036269.1"/>
</dbReference>
<accession>A0A517RM09</accession>
<dbReference type="OrthoDB" id="10008846at2"/>
<evidence type="ECO:0000313" key="1">
    <source>
        <dbReference type="EMBL" id="QDT44907.1"/>
    </source>
</evidence>